<evidence type="ECO:0000313" key="1">
    <source>
        <dbReference type="EMBL" id="NIE46145.1"/>
    </source>
</evidence>
<reference evidence="1" key="1">
    <citation type="submission" date="2020-03" db="EMBL/GenBank/DDBJ databases">
        <title>A transcriptome and proteome of the tick Rhipicephalus microplus shaped by the genetic composition of its hosts and developmental stage.</title>
        <authorList>
            <person name="Garcia G.R."/>
            <person name="Ribeiro J.M.C."/>
            <person name="Maruyama S.R."/>
            <person name="Gardinasse L.G."/>
            <person name="Nelson K."/>
            <person name="Ferreira B.R."/>
            <person name="Andrade T.G."/>
            <person name="Santos I.K.F.M."/>
        </authorList>
    </citation>
    <scope>NUCLEOTIDE SEQUENCE</scope>
    <source>
        <strain evidence="1">NSGR</strain>
        <tissue evidence="1">Salivary glands</tissue>
    </source>
</reference>
<dbReference type="OrthoDB" id="10535543at2759"/>
<accession>A0A6G5A563</accession>
<protein>
    <submittedName>
        <fullName evidence="1">Putative lipocalin</fullName>
    </submittedName>
</protein>
<proteinExistence type="predicted"/>
<organism evidence="1">
    <name type="scientific">Rhipicephalus microplus</name>
    <name type="common">Cattle tick</name>
    <name type="synonym">Boophilus microplus</name>
    <dbReference type="NCBI Taxonomy" id="6941"/>
    <lineage>
        <taxon>Eukaryota</taxon>
        <taxon>Metazoa</taxon>
        <taxon>Ecdysozoa</taxon>
        <taxon>Arthropoda</taxon>
        <taxon>Chelicerata</taxon>
        <taxon>Arachnida</taxon>
        <taxon>Acari</taxon>
        <taxon>Parasitiformes</taxon>
        <taxon>Ixodida</taxon>
        <taxon>Ixodoidea</taxon>
        <taxon>Ixodidae</taxon>
        <taxon>Rhipicephalinae</taxon>
        <taxon>Rhipicephalus</taxon>
        <taxon>Boophilus</taxon>
    </lineage>
</organism>
<sequence length="206" mass="24802">MITRNVLFVILLTTNYNFRYSFTIFIKENELKQFFNTSEPIWTYNTTTKWQNHWCVVDVTKRLQGENIKYQHMYYVKFPLKDKVSVEMEGSFQYKNNLVARKCGSKASFKHHLVYLDSDYDCAIFRVSPMFASKMKSWYELRVRNSFLKRYRRPSITCEHYFNLEAKQGRLIYNPVCQKIIYKANPTQQKTMPLQKPTHSYRNTSV</sequence>
<dbReference type="VEuPathDB" id="VectorBase:LOC119167328"/>
<dbReference type="EMBL" id="GIKN01003872">
    <property type="protein sequence ID" value="NIE46145.1"/>
    <property type="molecule type" value="Transcribed_RNA"/>
</dbReference>
<dbReference type="AlphaFoldDB" id="A0A6G5A563"/>
<name>A0A6G5A563_RHIMP</name>